<dbReference type="NCBIfam" id="NF002964">
    <property type="entry name" value="PRK03635.1"/>
    <property type="match status" value="1"/>
</dbReference>
<dbReference type="PROSITE" id="PS50931">
    <property type="entry name" value="HTH_LYSR"/>
    <property type="match status" value="1"/>
</dbReference>
<accession>A0ABW5BG49</accession>
<proteinExistence type="inferred from homology"/>
<keyword evidence="4" id="KW-0804">Transcription</keyword>
<dbReference type="Gene3D" id="3.40.190.290">
    <property type="match status" value="1"/>
</dbReference>
<dbReference type="Gene3D" id="1.10.10.10">
    <property type="entry name" value="Winged helix-like DNA-binding domain superfamily/Winged helix DNA-binding domain"/>
    <property type="match status" value="1"/>
</dbReference>
<protein>
    <submittedName>
        <fullName evidence="6">LysR family transcriptional regulator ArgP</fullName>
    </submittedName>
</protein>
<dbReference type="InterPro" id="IPR036388">
    <property type="entry name" value="WH-like_DNA-bd_sf"/>
</dbReference>
<evidence type="ECO:0000259" key="5">
    <source>
        <dbReference type="PROSITE" id="PS50931"/>
    </source>
</evidence>
<dbReference type="InterPro" id="IPR050176">
    <property type="entry name" value="LTTR"/>
</dbReference>
<name>A0ABW5BG49_9PROT</name>
<keyword evidence="3" id="KW-0238">DNA-binding</keyword>
<dbReference type="SUPFAM" id="SSF53850">
    <property type="entry name" value="Periplasmic binding protein-like II"/>
    <property type="match status" value="1"/>
</dbReference>
<dbReference type="EMBL" id="JBHUII010000001">
    <property type="protein sequence ID" value="MFD2205052.1"/>
    <property type="molecule type" value="Genomic_DNA"/>
</dbReference>
<dbReference type="InterPro" id="IPR036390">
    <property type="entry name" value="WH_DNA-bd_sf"/>
</dbReference>
<dbReference type="NCBIfam" id="NF009888">
    <property type="entry name" value="PRK13348.1"/>
    <property type="match status" value="1"/>
</dbReference>
<organism evidence="6 7">
    <name type="scientific">Kiloniella antarctica</name>
    <dbReference type="NCBI Taxonomy" id="1550907"/>
    <lineage>
        <taxon>Bacteria</taxon>
        <taxon>Pseudomonadati</taxon>
        <taxon>Pseudomonadota</taxon>
        <taxon>Alphaproteobacteria</taxon>
        <taxon>Rhodospirillales</taxon>
        <taxon>Kiloniellaceae</taxon>
        <taxon>Kiloniella</taxon>
    </lineage>
</organism>
<evidence type="ECO:0000313" key="6">
    <source>
        <dbReference type="EMBL" id="MFD2205052.1"/>
    </source>
</evidence>
<evidence type="ECO:0000256" key="3">
    <source>
        <dbReference type="ARBA" id="ARBA00023125"/>
    </source>
</evidence>
<keyword evidence="7" id="KW-1185">Reference proteome</keyword>
<dbReference type="NCBIfam" id="TIGR03298">
    <property type="entry name" value="argP"/>
    <property type="match status" value="1"/>
</dbReference>
<dbReference type="PRINTS" id="PR00039">
    <property type="entry name" value="HTHLYSR"/>
</dbReference>
<dbReference type="Proteomes" id="UP001597294">
    <property type="component" value="Unassembled WGS sequence"/>
</dbReference>
<dbReference type="PANTHER" id="PTHR30579:SF2">
    <property type="entry name" value="HTH-TYPE TRANSCRIPTIONAL REGULATOR ARGP"/>
    <property type="match status" value="1"/>
</dbReference>
<comment type="similarity">
    <text evidence="1">Belongs to the LysR transcriptional regulatory family.</text>
</comment>
<dbReference type="InterPro" id="IPR000847">
    <property type="entry name" value="LysR_HTH_N"/>
</dbReference>
<sequence>MFDYRQLATLAAILEEGSFDRAAQKLFITQSAVSQRLRQLEDKLGQTLVVRSTPLTATSAGQRLLKHYKQVSLLENELDEDLQNQDEGGYTTLTVGLNADSIGTWFLDAVRDFVFENNILLDLKVDDQEQTHHLLRTGEVLGCISSSASAVQGCRCIPLGQMVYRPLASPDFITRYAPEGLSTENASNIPVAVFNRKDPLQHRYLEQKFDVTKFPHHLIPTCDGFVSALIKGFAYGLIPDQQGQEHIKSGALASIDPTYQIAIPLYWHVWNLQTDLMKGLTRSLTSEARRVLIPISA</sequence>
<gene>
    <name evidence="6" type="ORF">ACFSKO_05505</name>
</gene>
<evidence type="ECO:0000313" key="7">
    <source>
        <dbReference type="Proteomes" id="UP001597294"/>
    </source>
</evidence>
<feature type="domain" description="HTH lysR-type" evidence="5">
    <location>
        <begin position="2"/>
        <end position="58"/>
    </location>
</feature>
<dbReference type="RefSeq" id="WP_380249224.1">
    <property type="nucleotide sequence ID" value="NZ_JBHUII010000001.1"/>
</dbReference>
<evidence type="ECO:0000256" key="4">
    <source>
        <dbReference type="ARBA" id="ARBA00023163"/>
    </source>
</evidence>
<evidence type="ECO:0000256" key="2">
    <source>
        <dbReference type="ARBA" id="ARBA00023015"/>
    </source>
</evidence>
<evidence type="ECO:0000256" key="1">
    <source>
        <dbReference type="ARBA" id="ARBA00009437"/>
    </source>
</evidence>
<comment type="caution">
    <text evidence="6">The sequence shown here is derived from an EMBL/GenBank/DDBJ whole genome shotgun (WGS) entry which is preliminary data.</text>
</comment>
<dbReference type="InterPro" id="IPR017685">
    <property type="entry name" value="ArgP"/>
</dbReference>
<reference evidence="7" key="1">
    <citation type="journal article" date="2019" name="Int. J. Syst. Evol. Microbiol.">
        <title>The Global Catalogue of Microorganisms (GCM) 10K type strain sequencing project: providing services to taxonomists for standard genome sequencing and annotation.</title>
        <authorList>
            <consortium name="The Broad Institute Genomics Platform"/>
            <consortium name="The Broad Institute Genome Sequencing Center for Infectious Disease"/>
            <person name="Wu L."/>
            <person name="Ma J."/>
        </authorList>
    </citation>
    <scope>NUCLEOTIDE SEQUENCE [LARGE SCALE GENOMIC DNA]</scope>
    <source>
        <strain evidence="7">CGMCC 4.7192</strain>
    </source>
</reference>
<dbReference type="SUPFAM" id="SSF46785">
    <property type="entry name" value="Winged helix' DNA-binding domain"/>
    <property type="match status" value="1"/>
</dbReference>
<keyword evidence="2" id="KW-0805">Transcription regulation</keyword>
<dbReference type="Pfam" id="PF00126">
    <property type="entry name" value="HTH_1"/>
    <property type="match status" value="1"/>
</dbReference>
<dbReference type="PANTHER" id="PTHR30579">
    <property type="entry name" value="TRANSCRIPTIONAL REGULATOR"/>
    <property type="match status" value="1"/>
</dbReference>